<sequence>MDSLKKGLIIVSIVAGLLAIALSFILGRGIDREEIQRAQLEMQELRASRDSIKAVVSLKDSMQAMLTSQVNQLESETSRLRMEVQDLEEEREKNQLTVRNIRKKEDLQERLAETFPEMAQSDWGVTEVYNEEADIGIEYLLVPLWFSETFIIDHQNSISYMEQRDKLQMVDSLNQEVIVLQDSLFTLEREKAEAYQMGYEEAFTKYEDINTKYIELLEQPPSIDFGFPRWGVIGASIGAGVLVGSQIK</sequence>
<evidence type="ECO:0000256" key="1">
    <source>
        <dbReference type="SAM" id="Coils"/>
    </source>
</evidence>
<dbReference type="RefSeq" id="WP_101071561.1">
    <property type="nucleotide sequence ID" value="NZ_PISP01000001.1"/>
</dbReference>
<proteinExistence type="predicted"/>
<gene>
    <name evidence="2" type="ORF">CWD77_02040</name>
</gene>
<dbReference type="Proteomes" id="UP000233398">
    <property type="component" value="Unassembled WGS sequence"/>
</dbReference>
<dbReference type="OrthoDB" id="9553338at2"/>
<comment type="caution">
    <text evidence="2">The sequence shown here is derived from an EMBL/GenBank/DDBJ whole genome shotgun (WGS) entry which is preliminary data.</text>
</comment>
<name>A0A2N0VJ98_9BACT</name>
<reference evidence="2 3" key="1">
    <citation type="submission" date="2017-11" db="EMBL/GenBank/DDBJ databases">
        <title>Rhodohalobacter 15182 sp. nov., isolated from a salt lake.</title>
        <authorList>
            <person name="Han S."/>
        </authorList>
    </citation>
    <scope>NUCLEOTIDE SEQUENCE [LARGE SCALE GENOMIC DNA]</scope>
    <source>
        <strain evidence="2 3">15182</strain>
    </source>
</reference>
<evidence type="ECO:0000313" key="3">
    <source>
        <dbReference type="Proteomes" id="UP000233398"/>
    </source>
</evidence>
<feature type="coiled-coil region" evidence="1">
    <location>
        <begin position="35"/>
        <end position="107"/>
    </location>
</feature>
<keyword evidence="1" id="KW-0175">Coiled coil</keyword>
<dbReference type="AlphaFoldDB" id="A0A2N0VJ98"/>
<evidence type="ECO:0000313" key="2">
    <source>
        <dbReference type="EMBL" id="PKD44271.1"/>
    </source>
</evidence>
<accession>A0A2N0VJ98</accession>
<dbReference type="EMBL" id="PISP01000001">
    <property type="protein sequence ID" value="PKD44271.1"/>
    <property type="molecule type" value="Genomic_DNA"/>
</dbReference>
<protein>
    <submittedName>
        <fullName evidence="2">Uncharacterized protein</fullName>
    </submittedName>
</protein>
<keyword evidence="3" id="KW-1185">Reference proteome</keyword>
<organism evidence="2 3">
    <name type="scientific">Rhodohalobacter barkolensis</name>
    <dbReference type="NCBI Taxonomy" id="2053187"/>
    <lineage>
        <taxon>Bacteria</taxon>
        <taxon>Pseudomonadati</taxon>
        <taxon>Balneolota</taxon>
        <taxon>Balneolia</taxon>
        <taxon>Balneolales</taxon>
        <taxon>Balneolaceae</taxon>
        <taxon>Rhodohalobacter</taxon>
    </lineage>
</organism>